<keyword evidence="8" id="KW-1185">Reference proteome</keyword>
<gene>
    <name evidence="7" type="ORF">DPMN_009109</name>
</gene>
<organism evidence="7 8">
    <name type="scientific">Dreissena polymorpha</name>
    <name type="common">Zebra mussel</name>
    <name type="synonym">Mytilus polymorpha</name>
    <dbReference type="NCBI Taxonomy" id="45954"/>
    <lineage>
        <taxon>Eukaryota</taxon>
        <taxon>Metazoa</taxon>
        <taxon>Spiralia</taxon>
        <taxon>Lophotrochozoa</taxon>
        <taxon>Mollusca</taxon>
        <taxon>Bivalvia</taxon>
        <taxon>Autobranchia</taxon>
        <taxon>Heteroconchia</taxon>
        <taxon>Euheterodonta</taxon>
        <taxon>Imparidentia</taxon>
        <taxon>Neoheterodontei</taxon>
        <taxon>Myida</taxon>
        <taxon>Dreissenoidea</taxon>
        <taxon>Dreissenidae</taxon>
        <taxon>Dreissena</taxon>
    </lineage>
</organism>
<dbReference type="Pfam" id="PF00335">
    <property type="entry name" value="Tetraspanin"/>
    <property type="match status" value="1"/>
</dbReference>
<comment type="caution">
    <text evidence="7">The sequence shown here is derived from an EMBL/GenBank/DDBJ whole genome shotgun (WGS) entry which is preliminary data.</text>
</comment>
<dbReference type="InterPro" id="IPR018499">
    <property type="entry name" value="Tetraspanin/Peripherin"/>
</dbReference>
<evidence type="ECO:0000256" key="6">
    <source>
        <dbReference type="SAM" id="Phobius"/>
    </source>
</evidence>
<feature type="region of interest" description="Disordered" evidence="5">
    <location>
        <begin position="265"/>
        <end position="466"/>
    </location>
</feature>
<dbReference type="EMBL" id="JAIWYP010000001">
    <property type="protein sequence ID" value="KAH3885120.1"/>
    <property type="molecule type" value="Genomic_DNA"/>
</dbReference>
<reference evidence="7" key="1">
    <citation type="journal article" date="2019" name="bioRxiv">
        <title>The Genome of the Zebra Mussel, Dreissena polymorpha: A Resource for Invasive Species Research.</title>
        <authorList>
            <person name="McCartney M.A."/>
            <person name="Auch B."/>
            <person name="Kono T."/>
            <person name="Mallez S."/>
            <person name="Zhang Y."/>
            <person name="Obille A."/>
            <person name="Becker A."/>
            <person name="Abrahante J.E."/>
            <person name="Garbe J."/>
            <person name="Badalamenti J.P."/>
            <person name="Herman A."/>
            <person name="Mangelson H."/>
            <person name="Liachko I."/>
            <person name="Sullivan S."/>
            <person name="Sone E.D."/>
            <person name="Koren S."/>
            <person name="Silverstein K.A.T."/>
            <person name="Beckman K.B."/>
            <person name="Gohl D.M."/>
        </authorList>
    </citation>
    <scope>NUCLEOTIDE SEQUENCE</scope>
    <source>
        <strain evidence="7">Duluth1</strain>
        <tissue evidence="7">Whole animal</tissue>
    </source>
</reference>
<feature type="compositionally biased region" description="Low complexity" evidence="5">
    <location>
        <begin position="391"/>
        <end position="466"/>
    </location>
</feature>
<accession>A0A9D4RZS0</accession>
<dbReference type="InterPro" id="IPR008952">
    <property type="entry name" value="Tetraspanin_EC2_sf"/>
</dbReference>
<dbReference type="PANTHER" id="PTHR19282">
    <property type="entry name" value="TETRASPANIN"/>
    <property type="match status" value="1"/>
</dbReference>
<protein>
    <recommendedName>
        <fullName evidence="9">Tetraspanin</fullName>
    </recommendedName>
</protein>
<name>A0A9D4RZS0_DREPO</name>
<keyword evidence="4 6" id="KW-0472">Membrane</keyword>
<keyword evidence="2 6" id="KW-0812">Transmembrane</keyword>
<feature type="compositionally biased region" description="Low complexity" evidence="5">
    <location>
        <begin position="371"/>
        <end position="383"/>
    </location>
</feature>
<evidence type="ECO:0000256" key="4">
    <source>
        <dbReference type="ARBA" id="ARBA00023136"/>
    </source>
</evidence>
<dbReference type="AlphaFoldDB" id="A0A9D4RZS0"/>
<dbReference type="SUPFAM" id="SSF48652">
    <property type="entry name" value="Tetraspanin"/>
    <property type="match status" value="1"/>
</dbReference>
<feature type="transmembrane region" description="Helical" evidence="6">
    <location>
        <begin position="90"/>
        <end position="114"/>
    </location>
</feature>
<dbReference type="PANTHER" id="PTHR19282:SF544">
    <property type="entry name" value="TETRASPANIN"/>
    <property type="match status" value="1"/>
</dbReference>
<evidence type="ECO:0000256" key="5">
    <source>
        <dbReference type="SAM" id="MobiDB-lite"/>
    </source>
</evidence>
<evidence type="ECO:0000313" key="8">
    <source>
        <dbReference type="Proteomes" id="UP000828390"/>
    </source>
</evidence>
<dbReference type="PRINTS" id="PR00259">
    <property type="entry name" value="TMFOUR"/>
</dbReference>
<evidence type="ECO:0000256" key="1">
    <source>
        <dbReference type="ARBA" id="ARBA00004141"/>
    </source>
</evidence>
<keyword evidence="3 6" id="KW-1133">Transmembrane helix</keyword>
<feature type="transmembrane region" description="Helical" evidence="6">
    <location>
        <begin position="53"/>
        <end position="78"/>
    </location>
</feature>
<dbReference type="Gene3D" id="1.10.1450.10">
    <property type="entry name" value="Tetraspanin"/>
    <property type="match status" value="1"/>
</dbReference>
<evidence type="ECO:0008006" key="9">
    <source>
        <dbReference type="Google" id="ProtNLM"/>
    </source>
</evidence>
<dbReference type="Proteomes" id="UP000828390">
    <property type="component" value="Unassembled WGS sequence"/>
</dbReference>
<feature type="compositionally biased region" description="Polar residues" evidence="5">
    <location>
        <begin position="280"/>
        <end position="311"/>
    </location>
</feature>
<dbReference type="GO" id="GO:0005886">
    <property type="term" value="C:plasma membrane"/>
    <property type="evidence" value="ECO:0007669"/>
    <property type="project" value="TreeGrafter"/>
</dbReference>
<evidence type="ECO:0000256" key="3">
    <source>
        <dbReference type="ARBA" id="ARBA00022989"/>
    </source>
</evidence>
<sequence>MGCRGCLARLGLFIFNFIFLVSGFAVIFVGMLTKNNVIQHIVTLDSNESAFNTAATVLIIFGVVILMFAAFGFFFVCLPKRCSGGKQLFGGLYIIFLSLVLIGELGGEIAAAVFKGKLDDQLPDILKKSLGSNYKEGNNLQAKAWDFVQVLLTCCGSKGPQDYYGTSFNNTNRHVPDTCCVLTNKDPEHPNVKNYFECQFEAYQIQHNVTSNSSDFIHKEGCFTSFESQINGHLAQLVGIGVAIVMLELLGIVLACYVCRKGDDNDPDNDKRSKARSHNRNLTPYTRRNGNLNNGEGVDNKTNSGPSNANYPDNDKRYKVRFHNGNRTPYTRLNGDLNYGGGVDNETNSDASNAPYVVGPDDGNPDGDGLDVGNPDGDGPDVGNPDDDGPDVGNPDGDGQDVGYPDGDGPDVGNPDGDGPDVGNPDGDGPDVGNPDGDGPDVGNPDGDGPDVGNPDGDGPDVGNPDDVCQVVTNPWYGMPSFVPFDQTHDDRILREMPSSLRDELNTLCSRIGNNFVYKKDVDDVMMEMPSFVRDKLKKLCYQLHIDVSEKKACDCLIRQTLLSVHKENNEKNL</sequence>
<proteinExistence type="predicted"/>
<comment type="subcellular location">
    <subcellularLocation>
        <location evidence="1">Membrane</location>
        <topology evidence="1">Multi-pass membrane protein</topology>
    </subcellularLocation>
</comment>
<feature type="transmembrane region" description="Helical" evidence="6">
    <location>
        <begin position="12"/>
        <end position="33"/>
    </location>
</feature>
<evidence type="ECO:0000256" key="2">
    <source>
        <dbReference type="ARBA" id="ARBA00022692"/>
    </source>
</evidence>
<evidence type="ECO:0000313" key="7">
    <source>
        <dbReference type="EMBL" id="KAH3885120.1"/>
    </source>
</evidence>
<reference evidence="7" key="2">
    <citation type="submission" date="2020-11" db="EMBL/GenBank/DDBJ databases">
        <authorList>
            <person name="McCartney M.A."/>
            <person name="Auch B."/>
            <person name="Kono T."/>
            <person name="Mallez S."/>
            <person name="Becker A."/>
            <person name="Gohl D.M."/>
            <person name="Silverstein K.A.T."/>
            <person name="Koren S."/>
            <person name="Bechman K.B."/>
            <person name="Herman A."/>
            <person name="Abrahante J.E."/>
            <person name="Garbe J."/>
        </authorList>
    </citation>
    <scope>NUCLEOTIDE SEQUENCE</scope>
    <source>
        <strain evidence="7">Duluth1</strain>
        <tissue evidence="7">Whole animal</tissue>
    </source>
</reference>